<dbReference type="AlphaFoldDB" id="A0A1V4JLA4"/>
<evidence type="ECO:0000256" key="1">
    <source>
        <dbReference type="SAM" id="MobiDB-lite"/>
    </source>
</evidence>
<comment type="caution">
    <text evidence="3">The sequence shown here is derived from an EMBL/GenBank/DDBJ whole genome shotgun (WGS) entry which is preliminary data.</text>
</comment>
<feature type="compositionally biased region" description="Basic and acidic residues" evidence="1">
    <location>
        <begin position="1"/>
        <end position="10"/>
    </location>
</feature>
<protein>
    <submittedName>
        <fullName evidence="3">Uncharacterized protein</fullName>
    </submittedName>
</protein>
<reference evidence="3 4" key="1">
    <citation type="submission" date="2016-02" db="EMBL/GenBank/DDBJ databases">
        <title>Band-tailed pigeon sequencing and assembly.</title>
        <authorList>
            <person name="Soares A.E."/>
            <person name="Novak B.J."/>
            <person name="Rice E.S."/>
            <person name="O'Connell B."/>
            <person name="Chang D."/>
            <person name="Weber S."/>
            <person name="Shapiro B."/>
        </authorList>
    </citation>
    <scope>NUCLEOTIDE SEQUENCE [LARGE SCALE GENOMIC DNA]</scope>
    <source>
        <strain evidence="3">BTP2013</strain>
        <tissue evidence="3">Blood</tissue>
    </source>
</reference>
<organism evidence="3 4">
    <name type="scientific">Patagioenas fasciata monilis</name>
    <dbReference type="NCBI Taxonomy" id="372326"/>
    <lineage>
        <taxon>Eukaryota</taxon>
        <taxon>Metazoa</taxon>
        <taxon>Chordata</taxon>
        <taxon>Craniata</taxon>
        <taxon>Vertebrata</taxon>
        <taxon>Euteleostomi</taxon>
        <taxon>Archelosauria</taxon>
        <taxon>Archosauria</taxon>
        <taxon>Dinosauria</taxon>
        <taxon>Saurischia</taxon>
        <taxon>Theropoda</taxon>
        <taxon>Coelurosauria</taxon>
        <taxon>Aves</taxon>
        <taxon>Neognathae</taxon>
        <taxon>Neoaves</taxon>
        <taxon>Columbimorphae</taxon>
        <taxon>Columbiformes</taxon>
        <taxon>Columbidae</taxon>
        <taxon>Patagioenas</taxon>
    </lineage>
</organism>
<keyword evidence="4" id="KW-1185">Reference proteome</keyword>
<evidence type="ECO:0000256" key="2">
    <source>
        <dbReference type="SAM" id="Phobius"/>
    </source>
</evidence>
<feature type="transmembrane region" description="Helical" evidence="2">
    <location>
        <begin position="69"/>
        <end position="87"/>
    </location>
</feature>
<dbReference type="Proteomes" id="UP000190648">
    <property type="component" value="Unassembled WGS sequence"/>
</dbReference>
<keyword evidence="2" id="KW-0472">Membrane</keyword>
<dbReference type="EMBL" id="LSYS01006902">
    <property type="protein sequence ID" value="OPJ72959.1"/>
    <property type="molecule type" value="Genomic_DNA"/>
</dbReference>
<evidence type="ECO:0000313" key="3">
    <source>
        <dbReference type="EMBL" id="OPJ72959.1"/>
    </source>
</evidence>
<evidence type="ECO:0000313" key="4">
    <source>
        <dbReference type="Proteomes" id="UP000190648"/>
    </source>
</evidence>
<keyword evidence="2" id="KW-1133">Transmembrane helix</keyword>
<feature type="region of interest" description="Disordered" evidence="1">
    <location>
        <begin position="1"/>
        <end position="26"/>
    </location>
</feature>
<name>A0A1V4JLA4_PATFA</name>
<accession>A0A1V4JLA4</accession>
<keyword evidence="2" id="KW-0812">Transmembrane</keyword>
<proteinExistence type="predicted"/>
<gene>
    <name evidence="3" type="ORF">AV530_005414</name>
</gene>
<sequence length="88" mass="9883">MMQKSSHVEVDVEGNPQFSTASASSDRQEFVCAGKICVNLESEPRHWWTAPARWLAHHMLSTQTRKKDFLQSCLLTAMVPILGLLLAD</sequence>
<feature type="compositionally biased region" description="Polar residues" evidence="1">
    <location>
        <begin position="16"/>
        <end position="25"/>
    </location>
</feature>